<sequence>MTTPIAIRHHRGVAVRPAPRLRRGTGPSASGTFPVRFTSPPPVTPDPPVDAPCTSRARNRPRGAFARIPSDPSCPGAHSPAPSPPQPRRTRVGAVGSERPADDRPRTLPGHAVSRRALLRSAVGIGAGVLVAGMTSLSAPPATRAGVPFLRYAPAPVLPLGRLTVAPSAVGTVDAGTFRVVVAPGSVRVESGGRAVFASPAGAFLASANGRLNWQENTGHFSFTPALTSLQLDQEVRRVEVDDGAVVLTGILAPPVDLGPQSSEIATAAPFDLATTRKFTLRVSTGPHGLELRADVPGAEVVVLRPARGPGEGVHGAGEQFTGFDLTGDDVPIVTREQGVGRGREPLTAAAEATQGAGGSPTTTYAPLPFLATDAMRAFALDTDVVATFDCRPPDRIDIAAWAPGYTTTVYAGAVPKDLLESHTADTGRMRALPEWSGAGAILGLQGGTDAVTAKLAALEDAGAAVTGVWLQDWSGQRTTDFGERLWWNWVLDRDRYPRWDAFVSSLNDRGIKVLTYVNAFLADPAGKPGGTARNLFAEANARGYLVGHPSGGPYLLDQGGFDAALVDLTNPAAVAWFRDVIATEVAGVGADGWMADFGEGLPFDAVLHAGSPAEWHNRWPVAWAELNDAARRQAGRPDALVFFRAAGRGSAAHAPLFWAGDQLVTWDADDGLASALRGMLAGGVSGMALTHSDTGGYTGLSQPVVGVRRARELLLRWAEFSAWGTVMRTHEGNQPDRNAQAYDPDAAVGFAEQTRVFAALADYRRGVVAEAAQTGVPALRHPWIGAPGSPAAARDDQFLFGSGIFVAPAMAPGLTRTTATLPPGDWVHVWTGEQFAGDADVTVDSPLGRPAAFHRSGDPAAEEAARRVRAAVQ</sequence>
<dbReference type="Proteomes" id="UP000317344">
    <property type="component" value="Chromosome"/>
</dbReference>
<dbReference type="SUPFAM" id="SSF51445">
    <property type="entry name" value="(Trans)glycosidases"/>
    <property type="match status" value="1"/>
</dbReference>
<dbReference type="Gene3D" id="2.60.40.1180">
    <property type="entry name" value="Golgi alpha-mannosidase II"/>
    <property type="match status" value="1"/>
</dbReference>
<keyword evidence="2 6" id="KW-0326">Glycosidase</keyword>
<evidence type="ECO:0000256" key="1">
    <source>
        <dbReference type="ARBA" id="ARBA00007806"/>
    </source>
</evidence>
<dbReference type="KEGG" id="toy:FO059_09360"/>
<proteinExistence type="inferred from homology"/>
<evidence type="ECO:0000259" key="4">
    <source>
        <dbReference type="Pfam" id="PF01055"/>
    </source>
</evidence>
<dbReference type="Gene3D" id="3.20.20.80">
    <property type="entry name" value="Glycosidases"/>
    <property type="match status" value="1"/>
</dbReference>
<evidence type="ECO:0000256" key="2">
    <source>
        <dbReference type="RuleBase" id="RU361185"/>
    </source>
</evidence>
<dbReference type="Pfam" id="PF01055">
    <property type="entry name" value="Glyco_hydro_31_2nd"/>
    <property type="match status" value="1"/>
</dbReference>
<dbReference type="OrthoDB" id="176168at2"/>
<dbReference type="InterPro" id="IPR048395">
    <property type="entry name" value="Glyco_hydro_31_C"/>
</dbReference>
<accession>A0A516X367</accession>
<dbReference type="Pfam" id="PF21365">
    <property type="entry name" value="Glyco_hydro_31_3rd"/>
    <property type="match status" value="1"/>
</dbReference>
<evidence type="ECO:0000313" key="7">
    <source>
        <dbReference type="Proteomes" id="UP000317344"/>
    </source>
</evidence>
<organism evidence="6 7">
    <name type="scientific">Tomitella fengzijianii</name>
    <dbReference type="NCBI Taxonomy" id="2597660"/>
    <lineage>
        <taxon>Bacteria</taxon>
        <taxon>Bacillati</taxon>
        <taxon>Actinomycetota</taxon>
        <taxon>Actinomycetes</taxon>
        <taxon>Mycobacteriales</taxon>
        <taxon>Tomitella</taxon>
    </lineage>
</organism>
<protein>
    <submittedName>
        <fullName evidence="6">Alpha-glucosidase</fullName>
        <ecNumber evidence="6">3.2.1.20</ecNumber>
    </submittedName>
</protein>
<name>A0A516X367_9ACTN</name>
<dbReference type="GO" id="GO:0005975">
    <property type="term" value="P:carbohydrate metabolic process"/>
    <property type="evidence" value="ECO:0007669"/>
    <property type="project" value="InterPro"/>
</dbReference>
<keyword evidence="7" id="KW-1185">Reference proteome</keyword>
<dbReference type="Gene3D" id="2.60.40.1760">
    <property type="entry name" value="glycosyl hydrolase (family 31)"/>
    <property type="match status" value="1"/>
</dbReference>
<feature type="domain" description="Glycosyl hydrolase family 31 C-terminal" evidence="5">
    <location>
        <begin position="776"/>
        <end position="858"/>
    </location>
</feature>
<dbReference type="InterPro" id="IPR017853">
    <property type="entry name" value="GH"/>
</dbReference>
<dbReference type="EC" id="3.2.1.20" evidence="6"/>
<dbReference type="CDD" id="cd14752">
    <property type="entry name" value="GH31_N"/>
    <property type="match status" value="1"/>
</dbReference>
<dbReference type="PANTHER" id="PTHR46959">
    <property type="entry name" value="SULFOQUINOVOSIDASE"/>
    <property type="match status" value="1"/>
</dbReference>
<reference evidence="6 7" key="1">
    <citation type="submission" date="2019-07" db="EMBL/GenBank/DDBJ databases">
        <title>Tomitella cavernea sp. nov., an actinomycete isolated from soil.</title>
        <authorList>
            <person name="Cheng J."/>
        </authorList>
    </citation>
    <scope>NUCLEOTIDE SEQUENCE [LARGE SCALE GENOMIC DNA]</scope>
    <source>
        <strain evidence="6 7">HY188</strain>
    </source>
</reference>
<feature type="compositionally biased region" description="Basic residues" evidence="3">
    <location>
        <begin position="7"/>
        <end position="23"/>
    </location>
</feature>
<dbReference type="InterPro" id="IPR044112">
    <property type="entry name" value="YihQ_TIM-like"/>
</dbReference>
<dbReference type="SUPFAM" id="SSF51011">
    <property type="entry name" value="Glycosyl hydrolase domain"/>
    <property type="match status" value="1"/>
</dbReference>
<dbReference type="PANTHER" id="PTHR46959:SF2">
    <property type="entry name" value="SULFOQUINOVOSIDASE"/>
    <property type="match status" value="1"/>
</dbReference>
<feature type="domain" description="Glycoside hydrolase family 31 TIM barrel" evidence="4">
    <location>
        <begin position="454"/>
        <end position="746"/>
    </location>
</feature>
<dbReference type="CDD" id="cd06594">
    <property type="entry name" value="GH31_glucosidase_YihQ"/>
    <property type="match status" value="1"/>
</dbReference>
<keyword evidence="2 6" id="KW-0378">Hydrolase</keyword>
<dbReference type="NCBIfam" id="NF007746">
    <property type="entry name" value="PRK10426.1"/>
    <property type="match status" value="1"/>
</dbReference>
<dbReference type="InterPro" id="IPR000322">
    <property type="entry name" value="Glyco_hydro_31_TIM"/>
</dbReference>
<gene>
    <name evidence="6" type="ORF">FO059_09360</name>
</gene>
<dbReference type="GO" id="GO:0004558">
    <property type="term" value="F:alpha-1,4-glucosidase activity"/>
    <property type="evidence" value="ECO:0007669"/>
    <property type="project" value="UniProtKB-EC"/>
</dbReference>
<feature type="region of interest" description="Disordered" evidence="3">
    <location>
        <begin position="1"/>
        <end position="109"/>
    </location>
</feature>
<dbReference type="InterPro" id="IPR052990">
    <property type="entry name" value="Sulfoquinovosidase_GH31"/>
</dbReference>
<feature type="compositionally biased region" description="Pro residues" evidence="3">
    <location>
        <begin position="39"/>
        <end position="50"/>
    </location>
</feature>
<evidence type="ECO:0000313" key="6">
    <source>
        <dbReference type="EMBL" id="QDQ97497.1"/>
    </source>
</evidence>
<evidence type="ECO:0000256" key="3">
    <source>
        <dbReference type="SAM" id="MobiDB-lite"/>
    </source>
</evidence>
<dbReference type="EMBL" id="CP041765">
    <property type="protein sequence ID" value="QDQ97497.1"/>
    <property type="molecule type" value="Genomic_DNA"/>
</dbReference>
<dbReference type="AlphaFoldDB" id="A0A516X367"/>
<reference evidence="6 7" key="2">
    <citation type="submission" date="2019-07" db="EMBL/GenBank/DDBJ databases">
        <authorList>
            <person name="Huang Y."/>
        </authorList>
    </citation>
    <scope>NUCLEOTIDE SEQUENCE [LARGE SCALE GENOMIC DNA]</scope>
    <source>
        <strain evidence="6 7">HY188</strain>
    </source>
</reference>
<evidence type="ECO:0000259" key="5">
    <source>
        <dbReference type="Pfam" id="PF21365"/>
    </source>
</evidence>
<feature type="region of interest" description="Disordered" evidence="3">
    <location>
        <begin position="852"/>
        <end position="874"/>
    </location>
</feature>
<dbReference type="InterPro" id="IPR013780">
    <property type="entry name" value="Glyco_hydro_b"/>
</dbReference>
<comment type="similarity">
    <text evidence="1 2">Belongs to the glycosyl hydrolase 31 family.</text>
</comment>